<name>A0A0D0Q398_KITGR</name>
<evidence type="ECO:0000313" key="2">
    <source>
        <dbReference type="EMBL" id="KIQ65438.1"/>
    </source>
</evidence>
<evidence type="ECO:0000313" key="3">
    <source>
        <dbReference type="Proteomes" id="UP000032066"/>
    </source>
</evidence>
<gene>
    <name evidence="2" type="ORF">TR51_16225</name>
</gene>
<dbReference type="Pfam" id="PF04149">
    <property type="entry name" value="DUF397"/>
    <property type="match status" value="1"/>
</dbReference>
<dbReference type="InterPro" id="IPR007278">
    <property type="entry name" value="DUF397"/>
</dbReference>
<organism evidence="2 3">
    <name type="scientific">Kitasatospora griseola</name>
    <name type="common">Streptomyces griseolosporeus</name>
    <dbReference type="NCBI Taxonomy" id="2064"/>
    <lineage>
        <taxon>Bacteria</taxon>
        <taxon>Bacillati</taxon>
        <taxon>Actinomycetota</taxon>
        <taxon>Actinomycetes</taxon>
        <taxon>Kitasatosporales</taxon>
        <taxon>Streptomycetaceae</taxon>
        <taxon>Kitasatospora</taxon>
    </lineage>
</organism>
<dbReference type="AlphaFoldDB" id="A0A0D0Q398"/>
<evidence type="ECO:0000259" key="1">
    <source>
        <dbReference type="Pfam" id="PF04149"/>
    </source>
</evidence>
<reference evidence="2 3" key="1">
    <citation type="submission" date="2015-02" db="EMBL/GenBank/DDBJ databases">
        <title>Draft genome sequence of Kitasatospora griseola MF730-N6, a bafilomycin, terpentecin and satosporin producer.</title>
        <authorList>
            <person name="Arens J.C."/>
            <person name="Haltli B."/>
            <person name="Kerr R.G."/>
        </authorList>
    </citation>
    <scope>NUCLEOTIDE SEQUENCE [LARGE SCALE GENOMIC DNA]</scope>
    <source>
        <strain evidence="2 3">MF730-N6</strain>
    </source>
</reference>
<feature type="domain" description="DUF397" evidence="1">
    <location>
        <begin position="10"/>
        <end position="66"/>
    </location>
</feature>
<accession>A0A0D0Q398</accession>
<keyword evidence="3" id="KW-1185">Reference proteome</keyword>
<comment type="caution">
    <text evidence="2">The sequence shown here is derived from an EMBL/GenBank/DDBJ whole genome shotgun (WGS) entry which is preliminary data.</text>
</comment>
<dbReference type="EMBL" id="JXZB01000002">
    <property type="protein sequence ID" value="KIQ65438.1"/>
    <property type="molecule type" value="Genomic_DNA"/>
</dbReference>
<proteinExistence type="predicted"/>
<sequence>MSPKVDLSAARWFKSSYSGSDGGQCIEAAYDFVDAGVVPVRDSKDPGGPVLGFSTDTWQAFVSAVKSGSLPAL</sequence>
<dbReference type="STRING" id="2064.TR51_16225"/>
<dbReference type="PATRIC" id="fig|2064.6.peg.3479"/>
<protein>
    <recommendedName>
        <fullName evidence="1">DUF397 domain-containing protein</fullName>
    </recommendedName>
</protein>
<dbReference type="Proteomes" id="UP000032066">
    <property type="component" value="Unassembled WGS sequence"/>
</dbReference>